<dbReference type="GeneID" id="83202414"/>
<comment type="caution">
    <text evidence="3">The sequence shown here is derived from an EMBL/GenBank/DDBJ whole genome shotgun (WGS) entry which is preliminary data.</text>
</comment>
<dbReference type="Pfam" id="PF08238">
    <property type="entry name" value="Sel1"/>
    <property type="match status" value="7"/>
</dbReference>
<proteinExistence type="predicted"/>
<dbReference type="SUPFAM" id="SSF81901">
    <property type="entry name" value="HCP-like"/>
    <property type="match status" value="2"/>
</dbReference>
<feature type="compositionally biased region" description="Polar residues" evidence="2">
    <location>
        <begin position="229"/>
        <end position="242"/>
    </location>
</feature>
<feature type="region of interest" description="Disordered" evidence="2">
    <location>
        <begin position="1"/>
        <end position="41"/>
    </location>
</feature>
<evidence type="ECO:0000313" key="4">
    <source>
        <dbReference type="Proteomes" id="UP001150941"/>
    </source>
</evidence>
<dbReference type="PANTHER" id="PTHR46430:SF1">
    <property type="entry name" value="CHITIN SYNTHASE REGULATOR SKT5-RELATED"/>
    <property type="match status" value="1"/>
</dbReference>
<dbReference type="InterPro" id="IPR011990">
    <property type="entry name" value="TPR-like_helical_dom_sf"/>
</dbReference>
<dbReference type="SMART" id="SM00671">
    <property type="entry name" value="SEL1"/>
    <property type="match status" value="7"/>
</dbReference>
<evidence type="ECO:0000256" key="2">
    <source>
        <dbReference type="SAM" id="MobiDB-lite"/>
    </source>
</evidence>
<dbReference type="OrthoDB" id="272077at2759"/>
<dbReference type="AlphaFoldDB" id="A0A9W9P011"/>
<sequence length="727" mass="79662">MASSVAHDPLPSPPPAYLRETPPFTTQESIPRTTPDLSQGFSFAGAAVRSMTPDHDILPPIQHSPRASVRIDTGADIPPASTVKIETLSNGPPTPQLELSNLSIDDLEFPRHTWNPLYQNRKDSSQADAYQAHTYGHTPGSSGSWSIVDSQLKSEAQEKSHHPIDHNGNSRPSSPGSLESTDLVSEGYEPLPYHHQQLEQAAQTPKPILGAGLVDHPAGSTGNLLARNRMSQRPLSTYSSGSDRGPGHRRNLSASPYLHARSSSRNSAASADNRSASALDLLNTSYPQPGPTVGQMDNSHLQASVGNNASLLSHKQTFEMYLANVKKTDEPAVLYEFAVFMINSMREMPMGDLKDDNKISRVRLLQESKSILQRLADRSYPFAQYYLADGYASGLFNKDKEDHERAFHLFKAASKHGHIEACYRTALCYEFGWGCRADGGRAVQFYRQAASKNHPGAMLRMAKACLAGDMGLGKRYREGIKWLKRAAETSDAQYNSAPYELGILHETGYGDDVFPDASYAAQLITKSAELGHVEACYRMGDAYEHGKLNCPRDPALSIHFYTSAAQNGHALAMMALCAWYLVGAEPILERDEDEAYEWAVRAANLGTNPGPFTIHMYDPLMSILGLAKAQYAAGYFTETGIGCRRDVLAANVWYVKAADQGDARAKHRLAVIRAAADGVPQVAEKRTGRLSKSAKNDGIICISQWSEGDSDSYTDPEKSKKKRFVIM</sequence>
<evidence type="ECO:0000256" key="1">
    <source>
        <dbReference type="ARBA" id="ARBA00022737"/>
    </source>
</evidence>
<dbReference type="EMBL" id="JAPQKS010000004">
    <property type="protein sequence ID" value="KAJ5232859.1"/>
    <property type="molecule type" value="Genomic_DNA"/>
</dbReference>
<dbReference type="Gene3D" id="1.25.40.10">
    <property type="entry name" value="Tetratricopeptide repeat domain"/>
    <property type="match status" value="2"/>
</dbReference>
<reference evidence="3" key="1">
    <citation type="submission" date="2022-11" db="EMBL/GenBank/DDBJ databases">
        <authorList>
            <person name="Petersen C."/>
        </authorList>
    </citation>
    <scope>NUCLEOTIDE SEQUENCE</scope>
    <source>
        <strain evidence="3">IBT 19713</strain>
    </source>
</reference>
<feature type="region of interest" description="Disordered" evidence="2">
    <location>
        <begin position="209"/>
        <end position="274"/>
    </location>
</feature>
<organism evidence="3 4">
    <name type="scientific">Penicillium chermesinum</name>
    <dbReference type="NCBI Taxonomy" id="63820"/>
    <lineage>
        <taxon>Eukaryota</taxon>
        <taxon>Fungi</taxon>
        <taxon>Dikarya</taxon>
        <taxon>Ascomycota</taxon>
        <taxon>Pezizomycotina</taxon>
        <taxon>Eurotiomycetes</taxon>
        <taxon>Eurotiomycetidae</taxon>
        <taxon>Eurotiales</taxon>
        <taxon>Aspergillaceae</taxon>
        <taxon>Penicillium</taxon>
    </lineage>
</organism>
<feature type="region of interest" description="Disordered" evidence="2">
    <location>
        <begin position="151"/>
        <end position="183"/>
    </location>
</feature>
<evidence type="ECO:0000313" key="3">
    <source>
        <dbReference type="EMBL" id="KAJ5232859.1"/>
    </source>
</evidence>
<keyword evidence="4" id="KW-1185">Reference proteome</keyword>
<accession>A0A9W9P011</accession>
<feature type="compositionally biased region" description="Basic and acidic residues" evidence="2">
    <location>
        <begin position="155"/>
        <end position="165"/>
    </location>
</feature>
<reference evidence="3" key="2">
    <citation type="journal article" date="2023" name="IMA Fungus">
        <title>Comparative genomic study of the Penicillium genus elucidates a diverse pangenome and 15 lateral gene transfer events.</title>
        <authorList>
            <person name="Petersen C."/>
            <person name="Sorensen T."/>
            <person name="Nielsen M.R."/>
            <person name="Sondergaard T.E."/>
            <person name="Sorensen J.L."/>
            <person name="Fitzpatrick D.A."/>
            <person name="Frisvad J.C."/>
            <person name="Nielsen K.L."/>
        </authorList>
    </citation>
    <scope>NUCLEOTIDE SEQUENCE</scope>
    <source>
        <strain evidence="3">IBT 19713</strain>
    </source>
</reference>
<feature type="region of interest" description="Disordered" evidence="2">
    <location>
        <begin position="53"/>
        <end position="77"/>
    </location>
</feature>
<name>A0A9W9P011_9EURO</name>
<evidence type="ECO:0008006" key="5">
    <source>
        <dbReference type="Google" id="ProtNLM"/>
    </source>
</evidence>
<keyword evidence="1" id="KW-0677">Repeat</keyword>
<dbReference type="PANTHER" id="PTHR46430">
    <property type="entry name" value="PROTEIN SKT5-RELATED"/>
    <property type="match status" value="1"/>
</dbReference>
<feature type="compositionally biased region" description="Polar residues" evidence="2">
    <location>
        <begin position="167"/>
        <end position="183"/>
    </location>
</feature>
<dbReference type="InterPro" id="IPR051726">
    <property type="entry name" value="Chitin_Synth_Reg"/>
</dbReference>
<feature type="compositionally biased region" description="Polar residues" evidence="2">
    <location>
        <begin position="23"/>
        <end position="41"/>
    </location>
</feature>
<gene>
    <name evidence="3" type="ORF">N7468_005815</name>
</gene>
<protein>
    <recommendedName>
        <fullName evidence="5">Chitin synthase activator</fullName>
    </recommendedName>
</protein>
<dbReference type="InterPro" id="IPR006597">
    <property type="entry name" value="Sel1-like"/>
</dbReference>
<feature type="compositionally biased region" description="Low complexity" evidence="2">
    <location>
        <begin position="260"/>
        <end position="274"/>
    </location>
</feature>
<dbReference type="Proteomes" id="UP001150941">
    <property type="component" value="Unassembled WGS sequence"/>
</dbReference>
<dbReference type="RefSeq" id="XP_058330851.1">
    <property type="nucleotide sequence ID" value="XM_058475111.1"/>
</dbReference>